<reference evidence="2 3" key="1">
    <citation type="submission" date="2017-04" db="EMBL/GenBank/DDBJ databases">
        <title>Draft genome sequence of Tuber borchii Vittad., a whitish edible truffle.</title>
        <authorList>
            <consortium name="DOE Joint Genome Institute"/>
            <person name="Murat C."/>
            <person name="Kuo A."/>
            <person name="Barry K.W."/>
            <person name="Clum A."/>
            <person name="Dockter R.B."/>
            <person name="Fauchery L."/>
            <person name="Iotti M."/>
            <person name="Kohler A."/>
            <person name="Labutti K."/>
            <person name="Lindquist E.A."/>
            <person name="Lipzen A."/>
            <person name="Ohm R.A."/>
            <person name="Wang M."/>
            <person name="Grigoriev I.V."/>
            <person name="Zambonelli A."/>
            <person name="Martin F.M."/>
        </authorList>
    </citation>
    <scope>NUCLEOTIDE SEQUENCE [LARGE SCALE GENOMIC DNA]</scope>
    <source>
        <strain evidence="2 3">Tbo3840</strain>
    </source>
</reference>
<evidence type="ECO:0000313" key="2">
    <source>
        <dbReference type="EMBL" id="PUU72984.1"/>
    </source>
</evidence>
<comment type="caution">
    <text evidence="2">The sequence shown here is derived from an EMBL/GenBank/DDBJ whole genome shotgun (WGS) entry which is preliminary data.</text>
</comment>
<keyword evidence="3" id="KW-1185">Reference proteome</keyword>
<protein>
    <submittedName>
        <fullName evidence="2">Uncharacterized protein</fullName>
    </submittedName>
</protein>
<evidence type="ECO:0000256" key="1">
    <source>
        <dbReference type="SAM" id="MobiDB-lite"/>
    </source>
</evidence>
<name>A0A2T6ZC44_TUBBO</name>
<dbReference type="Proteomes" id="UP000244722">
    <property type="component" value="Unassembled WGS sequence"/>
</dbReference>
<evidence type="ECO:0000313" key="3">
    <source>
        <dbReference type="Proteomes" id="UP000244722"/>
    </source>
</evidence>
<proteinExistence type="predicted"/>
<organism evidence="2 3">
    <name type="scientific">Tuber borchii</name>
    <name type="common">White truffle</name>
    <dbReference type="NCBI Taxonomy" id="42251"/>
    <lineage>
        <taxon>Eukaryota</taxon>
        <taxon>Fungi</taxon>
        <taxon>Dikarya</taxon>
        <taxon>Ascomycota</taxon>
        <taxon>Pezizomycotina</taxon>
        <taxon>Pezizomycetes</taxon>
        <taxon>Pezizales</taxon>
        <taxon>Tuberaceae</taxon>
        <taxon>Tuber</taxon>
    </lineage>
</organism>
<feature type="region of interest" description="Disordered" evidence="1">
    <location>
        <begin position="1"/>
        <end position="59"/>
    </location>
</feature>
<dbReference type="EMBL" id="NESQ01000431">
    <property type="protein sequence ID" value="PUU72984.1"/>
    <property type="molecule type" value="Genomic_DNA"/>
</dbReference>
<feature type="compositionally biased region" description="Basic and acidic residues" evidence="1">
    <location>
        <begin position="14"/>
        <end position="23"/>
    </location>
</feature>
<dbReference type="AlphaFoldDB" id="A0A2T6ZC44"/>
<gene>
    <name evidence="2" type="ORF">B9Z19DRAFT_1096091</name>
</gene>
<sequence length="93" mass="10064">MFILRNNVPPLRCGGREDGRRTGGSDIIPVPVPSPTTDKRARSPSGTSTGHNLPTPGPGILYAQETPSFIHPSIHPYPYPCPITNIHQKGLKK</sequence>
<accession>A0A2T6ZC44</accession>